<feature type="region of interest" description="Disordered" evidence="2">
    <location>
        <begin position="1979"/>
        <end position="2004"/>
    </location>
</feature>
<dbReference type="EnsemblMetazoa" id="ADIR002907-RA">
    <property type="protein sequence ID" value="ADIR002907-PA"/>
    <property type="gene ID" value="ADIR002907"/>
</dbReference>
<feature type="compositionally biased region" description="Polar residues" evidence="2">
    <location>
        <begin position="1356"/>
        <end position="1366"/>
    </location>
</feature>
<keyword evidence="5" id="KW-1185">Reference proteome</keyword>
<feature type="region of interest" description="Disordered" evidence="2">
    <location>
        <begin position="1713"/>
        <end position="1748"/>
    </location>
</feature>
<protein>
    <submittedName>
        <fullName evidence="4">GYF domain-containing protein</fullName>
    </submittedName>
</protein>
<feature type="compositionally biased region" description="Low complexity" evidence="2">
    <location>
        <begin position="19"/>
        <end position="55"/>
    </location>
</feature>
<organism evidence="4 5">
    <name type="scientific">Anopheles dirus</name>
    <dbReference type="NCBI Taxonomy" id="7168"/>
    <lineage>
        <taxon>Eukaryota</taxon>
        <taxon>Metazoa</taxon>
        <taxon>Ecdysozoa</taxon>
        <taxon>Arthropoda</taxon>
        <taxon>Hexapoda</taxon>
        <taxon>Insecta</taxon>
        <taxon>Pterygota</taxon>
        <taxon>Neoptera</taxon>
        <taxon>Endopterygota</taxon>
        <taxon>Diptera</taxon>
        <taxon>Nematocera</taxon>
        <taxon>Culicoidea</taxon>
        <taxon>Culicidae</taxon>
        <taxon>Anophelinae</taxon>
        <taxon>Anopheles</taxon>
    </lineage>
</organism>
<feature type="compositionally biased region" description="Low complexity" evidence="2">
    <location>
        <begin position="1367"/>
        <end position="1405"/>
    </location>
</feature>
<reference evidence="5" key="1">
    <citation type="submission" date="2013-03" db="EMBL/GenBank/DDBJ databases">
        <title>The Genome Sequence of Anopheles dirus WRAIR2.</title>
        <authorList>
            <consortium name="The Broad Institute Genomics Platform"/>
            <person name="Neafsey D.E."/>
            <person name="Walton C."/>
            <person name="Walker B."/>
            <person name="Young S.K."/>
            <person name="Zeng Q."/>
            <person name="Gargeya S."/>
            <person name="Fitzgerald M."/>
            <person name="Haas B."/>
            <person name="Abouelleil A."/>
            <person name="Allen A.W."/>
            <person name="Alvarado L."/>
            <person name="Arachchi H.M."/>
            <person name="Berlin A.M."/>
            <person name="Chapman S.B."/>
            <person name="Gainer-Dewar J."/>
            <person name="Goldberg J."/>
            <person name="Griggs A."/>
            <person name="Gujja S."/>
            <person name="Hansen M."/>
            <person name="Howarth C."/>
            <person name="Imamovic A."/>
            <person name="Ireland A."/>
            <person name="Larimer J."/>
            <person name="McCowan C."/>
            <person name="Murphy C."/>
            <person name="Pearson M."/>
            <person name="Poon T.W."/>
            <person name="Priest M."/>
            <person name="Roberts A."/>
            <person name="Saif S."/>
            <person name="Shea T."/>
            <person name="Sisk P."/>
            <person name="Sykes S."/>
            <person name="Wortman J."/>
            <person name="Nusbaum C."/>
            <person name="Birren B."/>
        </authorList>
    </citation>
    <scope>NUCLEOTIDE SEQUENCE [LARGE SCALE GENOMIC DNA]</scope>
    <source>
        <strain evidence="5">WRAIR2</strain>
    </source>
</reference>
<evidence type="ECO:0000313" key="4">
    <source>
        <dbReference type="EnsemblMetazoa" id="ADIR002907-PA"/>
    </source>
</evidence>
<feature type="compositionally biased region" description="Polar residues" evidence="2">
    <location>
        <begin position="1292"/>
        <end position="1304"/>
    </location>
</feature>
<dbReference type="Proteomes" id="UP000075884">
    <property type="component" value="Unassembled WGS sequence"/>
</dbReference>
<sequence length="2051" mass="215275">MGDAINFGPAWLRKVASDSNSTSNHHNTNSSSNHHSSHTMLNSNSSSSSSTIANNAGGGGGVGLHHQHHSHHHSQPPPSSSSSHSSSNHSHSLSHSSSGSAIGGGNGGGGGGGGAAAAGLTNSSSSGGGNAAANNGGTGAGTAAATAVRYPLAEFRYGREEMLALFDGRTLKTPEILVNYKNLFVDKPQQPLALTPCPEEELTAEPDTRRIWQSRSISLGIPGRGARGGSVDRGRGRGRGIYTSYQRSSSFYEDESRGVGRGERPWLERNGTGGSGMGGIGGLGGDAEWNNSSSSPRKEYGTRVRTSGGMESWRRSRTDDENAGTAATSNGIGDWRTGGGSGGITGVMREKWGRSTSWRDEDSSSHHGLDRGLNASGGERMIPTYKSRLSSGSGLGGGGDLHSGGHSMGGAGMRRPNWDTDELPEWATENPSDFGGSFDATGAFHDSDNDGEGSGGTANRYGDAGETNGAGNGSHGKANHAKDDERSKESRRRGEDGGGVGGDEIRREDATGKNSRSEGPSKSTITTTSLAKGRDVGKAMNHVGSGGSRADLTSSVVNDGKECDRHEENQQPGANELQYQPKQHRLEKEANHLTDASAEAAVAQHEGSAIGTPSITKKGGISSSRESIESSVSSSVSGTAAGAPVSEADARQSSPSWQKGNEAAAAAVAVGDTAAQSAAEREIGKESEPNDGQKRSTQHRQQQQQQHPNDSREAPKKSSSSTSVDRMQEVADDMVAQLIMDDEFLATDGDPSVISSIAAGARGVPGSAGGGNLGKSPVFGMPSAAGAAGSAGAAVLPGGTGMPMNMVLPKALQPMQQLFGNGNISRANPLLLADPVAANRGAAGVTPMAHLHHLMGPPVPPPGSEHWFYRDPQGKVQGPFQPAEMTEWYRAGYFDESLSVRRGCDEMYNTLGTLVALCGGIPFINAVNLQPFKADAGPAGAKHSPQQQQPTPPNAQGGQQKQVAPGANGNTVLSSPNQQQSSGPGSTAMSGQQQQTQVPLHLGGGAGSAGPAGASNVPGGMPSLHVLRQQSIVLQKLQSSEEWHLLSPDQQNLVLAQHMNQLLSSEVAGLGMMSPSSALPGAGGVTGSNSQPHHQHQQQQQPGGSLFGGGGASGGATGILPSNQETLVNLKLREMQQQQGQPLTPQQQQLPAHLMIEQLQKSVAGNHSNSAFLKLHLPDFNQSPQVSGTRPMLGNMNVDPTTAAAVAAAAAAGHDPLGQLMHGIGFNHQAAGPLGPNNLMLNRGGLLGATGAGGPPQQQQPPPAQPLIAPGKPGVEDPIQSLFLQLSLHKNQQGPITAHQQPAKSTAEMMGGTPGWLQTAAGQPQAPNVVGAGGLPGLVPRGPMVPPASNWGEIPPSTSASFASLMQQQQQQQQQQHQQQQQQQQQPHLPLAGHHPLLLSGSGPLNEPQAPSVVSLFKHHQQAEKQQQMEKEQQQQQHQHQHLQQHQLQQMHQDNHTNKQQQQINHHVDASEEKSSAGTGASTQQHQQQNQKSKKQQKNNSQLGAGGGNNSNGQVALTSEEESEFIIVKKEMEEKKRQKELKKQQQEEQKRKLAEEKKLQEEQEAQKRAKLLESQRREAIKIQEQQQQQQQQQQRSAARAVPAPWSGAMAEIANSKLSLTEIQKTERAALARRENTIREQQEQQQLLEMQSQLVDGRLKWNAQNLLPAKVKPLAEIQAEEAAAAERAREKNANASGLTVAAIAAQGSAKSTKKEDSLANLLSGGGGGSGGGMSSAVWQGRGNSGSSSSTTNMLYFNSTKAWTGDGIGDASHLLGGGIGSSSGLGVSSGGFWEEPTQPTVVTAASIVAASGKGAGSNNTRNKQSSSNANANASAGGATGGKQQQQQLLSKSKTMGSISTSSSSTVAAAKQQKQQQQQQASAKGSGSSNTGKSGGKNGTATGSDRKDDRKHVKEETNEFTDWCTRALSSLNSNVDIPTFVGFLQDIESPFEVKDYIRLYLGETKESSEFAKQFLERRSKYKNQQRQKNAHIDDMCKPAPAINPSSNDFQEIKGKAKKIKKNKMMKLDSRILGFSVTAAPDRLNVGERDYGDNV</sequence>
<feature type="region of interest" description="Disordered" evidence="2">
    <location>
        <begin position="1580"/>
        <end position="1604"/>
    </location>
</feature>
<feature type="compositionally biased region" description="Low complexity" evidence="2">
    <location>
        <begin position="621"/>
        <end position="637"/>
    </location>
</feature>
<dbReference type="SUPFAM" id="SSF55277">
    <property type="entry name" value="GYF domain"/>
    <property type="match status" value="1"/>
</dbReference>
<evidence type="ECO:0000313" key="5">
    <source>
        <dbReference type="Proteomes" id="UP000075884"/>
    </source>
</evidence>
<dbReference type="Pfam" id="PF02213">
    <property type="entry name" value="GYF"/>
    <property type="match status" value="1"/>
</dbReference>
<dbReference type="SMART" id="SM00444">
    <property type="entry name" value="GYF"/>
    <property type="match status" value="1"/>
</dbReference>
<evidence type="ECO:0000256" key="1">
    <source>
        <dbReference type="SAM" id="Coils"/>
    </source>
</evidence>
<feature type="compositionally biased region" description="Low complexity" evidence="2">
    <location>
        <begin position="1823"/>
        <end position="1889"/>
    </location>
</feature>
<feature type="region of interest" description="Disordered" evidence="2">
    <location>
        <begin position="17"/>
        <end position="114"/>
    </location>
</feature>
<dbReference type="PROSITE" id="PS50829">
    <property type="entry name" value="GYF"/>
    <property type="match status" value="1"/>
</dbReference>
<feature type="region of interest" description="Disordered" evidence="2">
    <location>
        <begin position="1074"/>
        <end position="1121"/>
    </location>
</feature>
<feature type="region of interest" description="Disordered" evidence="2">
    <location>
        <begin position="253"/>
        <end position="726"/>
    </location>
</feature>
<dbReference type="PANTHER" id="PTHR14445:SF36">
    <property type="entry name" value="FI03272P-RELATED"/>
    <property type="match status" value="1"/>
</dbReference>
<feature type="compositionally biased region" description="Basic and acidic residues" evidence="2">
    <location>
        <begin position="679"/>
        <end position="694"/>
    </location>
</feature>
<dbReference type="CDD" id="cd00072">
    <property type="entry name" value="GYF"/>
    <property type="match status" value="1"/>
</dbReference>
<feature type="compositionally biased region" description="Basic and acidic residues" evidence="2">
    <location>
        <begin position="348"/>
        <end position="370"/>
    </location>
</feature>
<feature type="region of interest" description="Disordered" evidence="2">
    <location>
        <begin position="1292"/>
        <end position="1521"/>
    </location>
</feature>
<dbReference type="InterPro" id="IPR003169">
    <property type="entry name" value="GYF"/>
</dbReference>
<feature type="compositionally biased region" description="Low complexity" evidence="2">
    <location>
        <begin position="1087"/>
        <end position="1104"/>
    </location>
</feature>
<dbReference type="Gene3D" id="3.30.1490.40">
    <property type="match status" value="1"/>
</dbReference>
<feature type="compositionally biased region" description="Gly residues" evidence="2">
    <location>
        <begin position="1105"/>
        <end position="1117"/>
    </location>
</feature>
<feature type="region of interest" description="Disordered" evidence="2">
    <location>
        <begin position="1810"/>
        <end position="1916"/>
    </location>
</feature>
<feature type="compositionally biased region" description="Gly residues" evidence="2">
    <location>
        <begin position="393"/>
        <end position="412"/>
    </location>
</feature>
<feature type="region of interest" description="Disordered" evidence="2">
    <location>
        <begin position="1246"/>
        <end position="1267"/>
    </location>
</feature>
<feature type="compositionally biased region" description="Low complexity" evidence="2">
    <location>
        <begin position="1583"/>
        <end position="1594"/>
    </location>
</feature>
<dbReference type="STRING" id="7168.A0A182N5I7"/>
<feature type="domain" description="GYF" evidence="3">
    <location>
        <begin position="864"/>
        <end position="912"/>
    </location>
</feature>
<feature type="compositionally biased region" description="Gly residues" evidence="2">
    <location>
        <begin position="101"/>
        <end position="114"/>
    </location>
</feature>
<feature type="compositionally biased region" description="Gly residues" evidence="2">
    <location>
        <begin position="336"/>
        <end position="345"/>
    </location>
</feature>
<evidence type="ECO:0000256" key="2">
    <source>
        <dbReference type="SAM" id="MobiDB-lite"/>
    </source>
</evidence>
<feature type="compositionally biased region" description="Low complexity" evidence="2">
    <location>
        <begin position="1011"/>
        <end position="1020"/>
    </location>
</feature>
<feature type="compositionally biased region" description="Basic and acidic residues" evidence="2">
    <location>
        <begin position="254"/>
        <end position="267"/>
    </location>
</feature>
<feature type="region of interest" description="Disordered" evidence="2">
    <location>
        <begin position="935"/>
        <end position="1022"/>
    </location>
</feature>
<feature type="compositionally biased region" description="Basic and acidic residues" evidence="2">
    <location>
        <begin position="1466"/>
        <end position="1475"/>
    </location>
</feature>
<feature type="coiled-coil region" evidence="1">
    <location>
        <begin position="1630"/>
        <end position="1693"/>
    </location>
</feature>
<feature type="compositionally biased region" description="Basic residues" evidence="2">
    <location>
        <begin position="65"/>
        <end position="74"/>
    </location>
</feature>
<feature type="compositionally biased region" description="Low complexity" evidence="2">
    <location>
        <begin position="945"/>
        <end position="960"/>
    </location>
</feature>
<keyword evidence="1" id="KW-0175">Coiled coil</keyword>
<dbReference type="InterPro" id="IPR035445">
    <property type="entry name" value="GYF-like_dom_sf"/>
</dbReference>
<dbReference type="GO" id="GO:0005829">
    <property type="term" value="C:cytosol"/>
    <property type="evidence" value="ECO:0007669"/>
    <property type="project" value="TreeGrafter"/>
</dbReference>
<feature type="compositionally biased region" description="Basic and acidic residues" evidence="2">
    <location>
        <begin position="1901"/>
        <end position="1914"/>
    </location>
</feature>
<feature type="compositionally biased region" description="Polar residues" evidence="2">
    <location>
        <begin position="987"/>
        <end position="998"/>
    </location>
</feature>
<proteinExistence type="predicted"/>
<feature type="compositionally biased region" description="Basic and acidic residues" evidence="2">
    <location>
        <begin position="1421"/>
        <end position="1433"/>
    </location>
</feature>
<feature type="compositionally biased region" description="Gly residues" evidence="2">
    <location>
        <begin position="1722"/>
        <end position="1732"/>
    </location>
</feature>
<dbReference type="PANTHER" id="PTHR14445">
    <property type="entry name" value="GRB10 INTERACTING GYF PROTEIN"/>
    <property type="match status" value="1"/>
</dbReference>
<feature type="compositionally biased region" description="Polar residues" evidence="2">
    <location>
        <begin position="512"/>
        <end position="530"/>
    </location>
</feature>
<feature type="compositionally biased region" description="Polar residues" evidence="2">
    <location>
        <begin position="570"/>
        <end position="581"/>
    </location>
</feature>
<feature type="compositionally biased region" description="Gly residues" evidence="2">
    <location>
        <begin position="271"/>
        <end position="285"/>
    </location>
</feature>
<feature type="compositionally biased region" description="Low complexity" evidence="2">
    <location>
        <begin position="80"/>
        <end position="100"/>
    </location>
</feature>
<accession>A0A182N5I7</accession>
<evidence type="ECO:0000259" key="3">
    <source>
        <dbReference type="PROSITE" id="PS50829"/>
    </source>
</evidence>
<feature type="compositionally biased region" description="Low complexity" evidence="2">
    <location>
        <begin position="974"/>
        <end position="986"/>
    </location>
</feature>
<feature type="compositionally biased region" description="Basic and acidic residues" evidence="2">
    <location>
        <begin position="559"/>
        <end position="569"/>
    </location>
</feature>
<reference evidence="4" key="2">
    <citation type="submission" date="2020-05" db="UniProtKB">
        <authorList>
            <consortium name="EnsemblMetazoa"/>
        </authorList>
    </citation>
    <scope>IDENTIFICATION</scope>
    <source>
        <strain evidence="4">WRAIR2</strain>
    </source>
</reference>
<name>A0A182N5I7_9DIPT</name>
<feature type="compositionally biased region" description="Basic and acidic residues" evidence="2">
    <location>
        <begin position="480"/>
        <end position="496"/>
    </location>
</feature>
<feature type="compositionally biased region" description="Low complexity" evidence="2">
    <location>
        <begin position="663"/>
        <end position="678"/>
    </location>
</feature>
<dbReference type="VEuPathDB" id="VectorBase:ADIR002907"/>
<feature type="compositionally biased region" description="Low complexity" evidence="2">
    <location>
        <begin position="1434"/>
        <end position="1452"/>
    </location>
</feature>
<dbReference type="InterPro" id="IPR051640">
    <property type="entry name" value="GRB10-interact_GYF"/>
</dbReference>